<comment type="caution">
    <text evidence="3">The sequence shown here is derived from an EMBL/GenBank/DDBJ whole genome shotgun (WGS) entry which is preliminary data.</text>
</comment>
<feature type="compositionally biased region" description="Low complexity" evidence="1">
    <location>
        <begin position="192"/>
        <end position="203"/>
    </location>
</feature>
<accession>A0A5N5QC60</accession>
<evidence type="ECO:0000256" key="2">
    <source>
        <dbReference type="SAM" id="Phobius"/>
    </source>
</evidence>
<reference evidence="3 4" key="1">
    <citation type="journal article" date="2019" name="Fungal Biol. Biotechnol.">
        <title>Draft genome sequence of fastidious pathogen Ceratobasidium theobromae, which causes vascular-streak dieback in Theobroma cacao.</title>
        <authorList>
            <person name="Ali S.S."/>
            <person name="Asman A."/>
            <person name="Shao J."/>
            <person name="Firmansyah A.P."/>
            <person name="Susilo A.W."/>
            <person name="Rosmana A."/>
            <person name="McMahon P."/>
            <person name="Junaid M."/>
            <person name="Guest D."/>
            <person name="Kheng T.Y."/>
            <person name="Meinhardt L.W."/>
            <person name="Bailey B.A."/>
        </authorList>
    </citation>
    <scope>NUCLEOTIDE SEQUENCE [LARGE SCALE GENOMIC DNA]</scope>
    <source>
        <strain evidence="3 4">CT2</strain>
    </source>
</reference>
<gene>
    <name evidence="3" type="ORF">CTheo_7347</name>
</gene>
<feature type="compositionally biased region" description="Basic and acidic residues" evidence="1">
    <location>
        <begin position="208"/>
        <end position="218"/>
    </location>
</feature>
<evidence type="ECO:0000256" key="1">
    <source>
        <dbReference type="SAM" id="MobiDB-lite"/>
    </source>
</evidence>
<name>A0A5N5QC60_9AGAM</name>
<feature type="transmembrane region" description="Helical" evidence="2">
    <location>
        <begin position="95"/>
        <end position="117"/>
    </location>
</feature>
<dbReference type="OrthoDB" id="3242486at2759"/>
<dbReference type="Proteomes" id="UP000383932">
    <property type="component" value="Unassembled WGS sequence"/>
</dbReference>
<keyword evidence="2" id="KW-1133">Transmembrane helix</keyword>
<evidence type="ECO:0000313" key="4">
    <source>
        <dbReference type="Proteomes" id="UP000383932"/>
    </source>
</evidence>
<feature type="compositionally biased region" description="Basic and acidic residues" evidence="1">
    <location>
        <begin position="167"/>
        <end position="177"/>
    </location>
</feature>
<keyword evidence="2" id="KW-0472">Membrane</keyword>
<evidence type="ECO:0000313" key="3">
    <source>
        <dbReference type="EMBL" id="KAB5589219.1"/>
    </source>
</evidence>
<feature type="compositionally biased region" description="Basic and acidic residues" evidence="1">
    <location>
        <begin position="226"/>
        <end position="244"/>
    </location>
</feature>
<sequence>MTTLVVTPTFTLSSVSFYQGNGVNTATELASTALPTRLVFDSSATGIPIETGNAATISVSPIFVGTMDPKLATESTPSPSATPPSTPSDKPNTPIAAIIMAVVAVGAIAALFLFLWFRKRARRRGHGRMESAESGPPAVDVFRKLGPMYDKTDPFSDANAIPNPFADPEKTHTRADSDSFLNMAPSRPFTHAASASTGSSASGKVRKREMDEARKRDMSALNDLVRALDQKDRQAKAEGRDRRSLPPVELFKAALVR</sequence>
<dbReference type="AlphaFoldDB" id="A0A5N5QC60"/>
<protein>
    <submittedName>
        <fullName evidence="3">Transmembrane protein</fullName>
    </submittedName>
</protein>
<keyword evidence="2 3" id="KW-0812">Transmembrane</keyword>
<keyword evidence="4" id="KW-1185">Reference proteome</keyword>
<feature type="region of interest" description="Disordered" evidence="1">
    <location>
        <begin position="69"/>
        <end position="89"/>
    </location>
</feature>
<dbReference type="EMBL" id="SSOP01000301">
    <property type="protein sequence ID" value="KAB5589219.1"/>
    <property type="molecule type" value="Genomic_DNA"/>
</dbReference>
<feature type="region of interest" description="Disordered" evidence="1">
    <location>
        <begin position="154"/>
        <end position="245"/>
    </location>
</feature>
<organism evidence="3 4">
    <name type="scientific">Ceratobasidium theobromae</name>
    <dbReference type="NCBI Taxonomy" id="1582974"/>
    <lineage>
        <taxon>Eukaryota</taxon>
        <taxon>Fungi</taxon>
        <taxon>Dikarya</taxon>
        <taxon>Basidiomycota</taxon>
        <taxon>Agaricomycotina</taxon>
        <taxon>Agaricomycetes</taxon>
        <taxon>Cantharellales</taxon>
        <taxon>Ceratobasidiaceae</taxon>
        <taxon>Ceratobasidium</taxon>
    </lineage>
</organism>
<proteinExistence type="predicted"/>